<evidence type="ECO:0000313" key="2">
    <source>
        <dbReference type="EMBL" id="CEK47316.1"/>
    </source>
</evidence>
<name>A0A0B6XUX3_9EUPU</name>
<dbReference type="AlphaFoldDB" id="A0A0B6XUX3"/>
<feature type="region of interest" description="Disordered" evidence="1">
    <location>
        <begin position="1"/>
        <end position="34"/>
    </location>
</feature>
<accession>A0A0B6XUX3</accession>
<gene>
    <name evidence="2" type="primary">ORF1097</name>
</gene>
<evidence type="ECO:0000256" key="1">
    <source>
        <dbReference type="SAM" id="MobiDB-lite"/>
    </source>
</evidence>
<sequence>FEKLSSLFSSCSSKQSDTPSKEPEAEQVPQDQASMHCDIHRTLEAIMEILKTWESMSNQRTVLPLKDS</sequence>
<dbReference type="EMBL" id="HACG01000451">
    <property type="protein sequence ID" value="CEK47316.1"/>
    <property type="molecule type" value="Transcribed_RNA"/>
</dbReference>
<protein>
    <submittedName>
        <fullName evidence="2">Uncharacterized protein</fullName>
    </submittedName>
</protein>
<reference evidence="2" key="1">
    <citation type="submission" date="2014-12" db="EMBL/GenBank/DDBJ databases">
        <title>Insight into the proteome of Arion vulgaris.</title>
        <authorList>
            <person name="Aradska J."/>
            <person name="Bulat T."/>
            <person name="Smidak R."/>
            <person name="Sarate P."/>
            <person name="Gangsoo J."/>
            <person name="Sialana F."/>
            <person name="Bilban M."/>
            <person name="Lubec G."/>
        </authorList>
    </citation>
    <scope>NUCLEOTIDE SEQUENCE</scope>
    <source>
        <tissue evidence="2">Skin</tissue>
    </source>
</reference>
<feature type="non-terminal residue" evidence="2">
    <location>
        <position position="1"/>
    </location>
</feature>
<feature type="non-terminal residue" evidence="2">
    <location>
        <position position="68"/>
    </location>
</feature>
<proteinExistence type="predicted"/>
<organism evidence="2">
    <name type="scientific">Arion vulgaris</name>
    <dbReference type="NCBI Taxonomy" id="1028688"/>
    <lineage>
        <taxon>Eukaryota</taxon>
        <taxon>Metazoa</taxon>
        <taxon>Spiralia</taxon>
        <taxon>Lophotrochozoa</taxon>
        <taxon>Mollusca</taxon>
        <taxon>Gastropoda</taxon>
        <taxon>Heterobranchia</taxon>
        <taxon>Euthyneura</taxon>
        <taxon>Panpulmonata</taxon>
        <taxon>Eupulmonata</taxon>
        <taxon>Stylommatophora</taxon>
        <taxon>Helicina</taxon>
        <taxon>Arionoidea</taxon>
        <taxon>Arionidae</taxon>
        <taxon>Arion</taxon>
    </lineage>
</organism>
<feature type="compositionally biased region" description="Low complexity" evidence="1">
    <location>
        <begin position="1"/>
        <end position="16"/>
    </location>
</feature>